<evidence type="ECO:0000256" key="3">
    <source>
        <dbReference type="ARBA" id="ARBA00022833"/>
    </source>
</evidence>
<gene>
    <name evidence="6" type="ORF">RFI_28913</name>
</gene>
<dbReference type="Proteomes" id="UP000023152">
    <property type="component" value="Unassembled WGS sequence"/>
</dbReference>
<comment type="similarity">
    <text evidence="1">Belongs to the yippee family.</text>
</comment>
<evidence type="ECO:0000313" key="7">
    <source>
        <dbReference type="Proteomes" id="UP000023152"/>
    </source>
</evidence>
<evidence type="ECO:0000259" key="5">
    <source>
        <dbReference type="PROSITE" id="PS51792"/>
    </source>
</evidence>
<reference evidence="6 7" key="1">
    <citation type="journal article" date="2013" name="Curr. Biol.">
        <title>The Genome of the Foraminiferan Reticulomyxa filosa.</title>
        <authorList>
            <person name="Glockner G."/>
            <person name="Hulsmann N."/>
            <person name="Schleicher M."/>
            <person name="Noegel A.A."/>
            <person name="Eichinger L."/>
            <person name="Gallinger C."/>
            <person name="Pawlowski J."/>
            <person name="Sierra R."/>
            <person name="Euteneuer U."/>
            <person name="Pillet L."/>
            <person name="Moustafa A."/>
            <person name="Platzer M."/>
            <person name="Groth M."/>
            <person name="Szafranski K."/>
            <person name="Schliwa M."/>
        </authorList>
    </citation>
    <scope>NUCLEOTIDE SEQUENCE [LARGE SCALE GENOMIC DNA]</scope>
</reference>
<evidence type="ECO:0000256" key="1">
    <source>
        <dbReference type="ARBA" id="ARBA00005613"/>
    </source>
</evidence>
<evidence type="ECO:0000256" key="4">
    <source>
        <dbReference type="SAM" id="Coils"/>
    </source>
</evidence>
<dbReference type="InterPro" id="IPR034751">
    <property type="entry name" value="Yippee"/>
</dbReference>
<keyword evidence="3" id="KW-0862">Zinc</keyword>
<evidence type="ECO:0000256" key="2">
    <source>
        <dbReference type="ARBA" id="ARBA00022723"/>
    </source>
</evidence>
<keyword evidence="4" id="KW-0175">Coiled coil</keyword>
<dbReference type="Pfam" id="PF03226">
    <property type="entry name" value="Yippee-Mis18"/>
    <property type="match status" value="1"/>
</dbReference>
<dbReference type="AlphaFoldDB" id="X6M3H2"/>
<feature type="coiled-coil region" evidence="4">
    <location>
        <begin position="17"/>
        <end position="110"/>
    </location>
</feature>
<accession>X6M3H2</accession>
<keyword evidence="2" id="KW-0479">Metal-binding</keyword>
<keyword evidence="7" id="KW-1185">Reference proteome</keyword>
<dbReference type="InterPro" id="IPR039058">
    <property type="entry name" value="Yippee_fam"/>
</dbReference>
<dbReference type="OrthoDB" id="6407410at2759"/>
<comment type="caution">
    <text evidence="6">The sequence shown here is derived from an EMBL/GenBank/DDBJ whole genome shotgun (WGS) entry which is preliminary data.</text>
</comment>
<dbReference type="Gene3D" id="6.10.250.3110">
    <property type="match status" value="1"/>
</dbReference>
<proteinExistence type="inferred from homology"/>
<sequence>MEDDDFQFVDFGANDPNNDLKLVREEIQKLRETLSAEDSQVKALEKEMKEWRATMNAMGEELKKVRQEKETMQKGMEAMEQKNKGVLKEINSLKQEVEQLKKNQIAQKTSLGSYVNAINNIEEKSIQQEGSNGNAKGVLKELDKSQCYSCKSCGTHIGLESDIINRSYQVGQGPFTEAKRGFLFKNAVNLTLGIIKTETFTSGSYEISWTNCSKCGASLGWKYLTSSNETNLSKVGKFCLARYSLTSPQERNDI</sequence>
<dbReference type="PROSITE" id="PS51792">
    <property type="entry name" value="YIPPEE"/>
    <property type="match status" value="1"/>
</dbReference>
<dbReference type="EMBL" id="ASPP01024952">
    <property type="protein sequence ID" value="ETO08474.1"/>
    <property type="molecule type" value="Genomic_DNA"/>
</dbReference>
<dbReference type="InterPro" id="IPR004910">
    <property type="entry name" value="Yippee/Mis18/Cereblon"/>
</dbReference>
<protein>
    <submittedName>
        <fullName evidence="6">Fad NAD binding oxidoreductase</fullName>
    </submittedName>
</protein>
<dbReference type="GO" id="GO:0046872">
    <property type="term" value="F:metal ion binding"/>
    <property type="evidence" value="ECO:0007669"/>
    <property type="project" value="UniProtKB-KW"/>
</dbReference>
<organism evidence="6 7">
    <name type="scientific">Reticulomyxa filosa</name>
    <dbReference type="NCBI Taxonomy" id="46433"/>
    <lineage>
        <taxon>Eukaryota</taxon>
        <taxon>Sar</taxon>
        <taxon>Rhizaria</taxon>
        <taxon>Retaria</taxon>
        <taxon>Foraminifera</taxon>
        <taxon>Monothalamids</taxon>
        <taxon>Reticulomyxidae</taxon>
        <taxon>Reticulomyxa</taxon>
    </lineage>
</organism>
<evidence type="ECO:0000313" key="6">
    <source>
        <dbReference type="EMBL" id="ETO08474.1"/>
    </source>
</evidence>
<dbReference type="PANTHER" id="PTHR13848">
    <property type="entry name" value="PROTEIN YIPPEE-LIKE CG15309-RELATED"/>
    <property type="match status" value="1"/>
</dbReference>
<feature type="domain" description="Yippee" evidence="5">
    <location>
        <begin position="146"/>
        <end position="249"/>
    </location>
</feature>
<name>X6M3H2_RETFI</name>